<organism evidence="2 3">
    <name type="scientific">Aspergillus welwitschiae</name>
    <dbReference type="NCBI Taxonomy" id="1341132"/>
    <lineage>
        <taxon>Eukaryota</taxon>
        <taxon>Fungi</taxon>
        <taxon>Dikarya</taxon>
        <taxon>Ascomycota</taxon>
        <taxon>Pezizomycotina</taxon>
        <taxon>Eurotiomycetes</taxon>
        <taxon>Eurotiomycetidae</taxon>
        <taxon>Eurotiales</taxon>
        <taxon>Aspergillaceae</taxon>
        <taxon>Aspergillus</taxon>
        <taxon>Aspergillus subgen. Circumdati</taxon>
    </lineage>
</organism>
<evidence type="ECO:0000256" key="1">
    <source>
        <dbReference type="SAM" id="MobiDB-lite"/>
    </source>
</evidence>
<evidence type="ECO:0000313" key="3">
    <source>
        <dbReference type="Proteomes" id="UP000253729"/>
    </source>
</evidence>
<dbReference type="RefSeq" id="XP_026622314.1">
    <property type="nucleotide sequence ID" value="XM_026776722.1"/>
</dbReference>
<dbReference type="Proteomes" id="UP000253729">
    <property type="component" value="Unassembled WGS sequence"/>
</dbReference>
<accession>A0A3F3PRC6</accession>
<feature type="region of interest" description="Disordered" evidence="1">
    <location>
        <begin position="1"/>
        <end position="63"/>
    </location>
</feature>
<dbReference type="EMBL" id="KZ852069">
    <property type="protein sequence ID" value="RDH29292.1"/>
    <property type="molecule type" value="Genomic_DNA"/>
</dbReference>
<gene>
    <name evidence="2" type="ORF">BDQ94DRAFT_86663</name>
</gene>
<keyword evidence="3" id="KW-1185">Reference proteome</keyword>
<sequence>MQLTDLGKFKHTNAGRMEGQERESQLLLWRGKRKEKRKMRPPHNQQGRVGWRGRRPKDRIEEQ</sequence>
<dbReference type="AlphaFoldDB" id="A0A3F3PRC6"/>
<proteinExistence type="predicted"/>
<dbReference type="GeneID" id="38145078"/>
<feature type="compositionally biased region" description="Basic residues" evidence="1">
    <location>
        <begin position="30"/>
        <end position="41"/>
    </location>
</feature>
<evidence type="ECO:0000313" key="2">
    <source>
        <dbReference type="EMBL" id="RDH29292.1"/>
    </source>
</evidence>
<reference evidence="2 3" key="1">
    <citation type="submission" date="2018-07" db="EMBL/GenBank/DDBJ databases">
        <title>The genomes of Aspergillus section Nigri reveals drivers in fungal speciation.</title>
        <authorList>
            <consortium name="DOE Joint Genome Institute"/>
            <person name="Vesth T.C."/>
            <person name="Nybo J."/>
            <person name="Theobald S."/>
            <person name="Brandl J."/>
            <person name="Frisvad J.C."/>
            <person name="Nielsen K.F."/>
            <person name="Lyhne E.K."/>
            <person name="Kogle M.E."/>
            <person name="Kuo A."/>
            <person name="Riley R."/>
            <person name="Clum A."/>
            <person name="Nolan M."/>
            <person name="Lipzen A."/>
            <person name="Salamov A."/>
            <person name="Henrissat B."/>
            <person name="Wiebenga A."/>
            <person name="De vries R.P."/>
            <person name="Grigoriev I.V."/>
            <person name="Mortensen U.H."/>
            <person name="Andersen M.R."/>
            <person name="Baker S.E."/>
        </authorList>
    </citation>
    <scope>NUCLEOTIDE SEQUENCE [LARGE SCALE GENOMIC DNA]</scope>
    <source>
        <strain evidence="2 3">CBS 139.54b</strain>
    </source>
</reference>
<name>A0A3F3PRC6_9EURO</name>
<protein>
    <submittedName>
        <fullName evidence="2">Uncharacterized protein</fullName>
    </submittedName>
</protein>